<reference evidence="2 3" key="1">
    <citation type="journal article" date="2019" name="Int. J. Syst. Evol. Microbiol.">
        <title>The Global Catalogue of Microorganisms (GCM) 10K type strain sequencing project: providing services to taxonomists for standard genome sequencing and annotation.</title>
        <authorList>
            <consortium name="The Broad Institute Genomics Platform"/>
            <consortium name="The Broad Institute Genome Sequencing Center for Infectious Disease"/>
            <person name="Wu L."/>
            <person name="Ma J."/>
        </authorList>
    </citation>
    <scope>NUCLEOTIDE SEQUENCE [LARGE SCALE GENOMIC DNA]</scope>
    <source>
        <strain evidence="2 3">JCM 14283</strain>
    </source>
</reference>
<protein>
    <recommendedName>
        <fullName evidence="4">ABC transporter permease</fullName>
    </recommendedName>
</protein>
<dbReference type="RefSeq" id="WP_343993406.1">
    <property type="nucleotide sequence ID" value="NZ_BAAANB010000021.1"/>
</dbReference>
<comment type="caution">
    <text evidence="2">The sequence shown here is derived from an EMBL/GenBank/DDBJ whole genome shotgun (WGS) entry which is preliminary data.</text>
</comment>
<keyword evidence="3" id="KW-1185">Reference proteome</keyword>
<evidence type="ECO:0000256" key="1">
    <source>
        <dbReference type="SAM" id="Phobius"/>
    </source>
</evidence>
<accession>A0ABN2UL56</accession>
<feature type="transmembrane region" description="Helical" evidence="1">
    <location>
        <begin position="323"/>
        <end position="342"/>
    </location>
</feature>
<feature type="transmembrane region" description="Helical" evidence="1">
    <location>
        <begin position="180"/>
        <end position="202"/>
    </location>
</feature>
<evidence type="ECO:0000313" key="2">
    <source>
        <dbReference type="EMBL" id="GAA2038512.1"/>
    </source>
</evidence>
<dbReference type="EMBL" id="BAAANB010000021">
    <property type="protein sequence ID" value="GAA2038512.1"/>
    <property type="molecule type" value="Genomic_DNA"/>
</dbReference>
<gene>
    <name evidence="2" type="ORF">GCM10009740_33480</name>
</gene>
<sequence>MSNTLISPDSRPRADVRPHGTSIAGLVGVELRRLWWRRLTKVAVVAVVLFIGATVYNAYNESSPERIARQLDDYRSMQQEVPRMLEQCRAAQAQERERSGDSSVDLGCEQQQPPTLQDMGLVLPDADTITVGIAQAGALLLAFVALLLGASFVGAEFASGSMGTWLTFAPRRLRVAGTKLAAIAVGAAALAVLALTLANLGARMVSVVNRPGSDLQLPSPPAPDEPLALLGLRVVALVVGAGLGGAALGLLLRHTAGIIGVVLGYAVVVEGFAMNSLLQGRLQQWSALKNIQAFVEKRATYYAEDCTPSRCDFREHTLSYTHGWVFLLCAVLLVVAVGVLSFRRRDVS</sequence>
<keyword evidence="1" id="KW-0812">Transmembrane</keyword>
<feature type="transmembrane region" description="Helical" evidence="1">
    <location>
        <begin position="42"/>
        <end position="59"/>
    </location>
</feature>
<evidence type="ECO:0008006" key="4">
    <source>
        <dbReference type="Google" id="ProtNLM"/>
    </source>
</evidence>
<keyword evidence="1" id="KW-1133">Transmembrane helix</keyword>
<organism evidence="2 3">
    <name type="scientific">Terrabacter terrae</name>
    <dbReference type="NCBI Taxonomy" id="318434"/>
    <lineage>
        <taxon>Bacteria</taxon>
        <taxon>Bacillati</taxon>
        <taxon>Actinomycetota</taxon>
        <taxon>Actinomycetes</taxon>
        <taxon>Micrococcales</taxon>
        <taxon>Intrasporangiaceae</taxon>
        <taxon>Terrabacter</taxon>
    </lineage>
</organism>
<dbReference type="Proteomes" id="UP001501285">
    <property type="component" value="Unassembled WGS sequence"/>
</dbReference>
<keyword evidence="1" id="KW-0472">Membrane</keyword>
<name>A0ABN2UL56_9MICO</name>
<feature type="transmembrane region" description="Helical" evidence="1">
    <location>
        <begin position="258"/>
        <end position="278"/>
    </location>
</feature>
<feature type="transmembrane region" description="Helical" evidence="1">
    <location>
        <begin position="133"/>
        <end position="159"/>
    </location>
</feature>
<feature type="transmembrane region" description="Helical" evidence="1">
    <location>
        <begin position="227"/>
        <end position="251"/>
    </location>
</feature>
<evidence type="ECO:0000313" key="3">
    <source>
        <dbReference type="Proteomes" id="UP001501285"/>
    </source>
</evidence>
<proteinExistence type="predicted"/>